<dbReference type="InterPro" id="IPR051396">
    <property type="entry name" value="Bact_Antivir_Def_Nuclease"/>
</dbReference>
<sequence>MEIRNWRQFEKVDIDFHENITILIGINGSGKTTILNLLNKHFGWNNNIISSPQQNNSKGRITYTSDTRKEVGYDVEKTENLEIGRIVYSDNMESQLLVPSIVDYTYQVSIESLPKMSGLHIPSHRPVFNFSQIESIPTQIKSLQDFFDEYTKAIKQGYFSINNDKSPIHILKESLITLALFGSGQGDIIHPNEIAHQLFIDFQRILGFVLPRELGFVSISIQLPEVILNTKSGLFSLDSVSGGIAALIDITWQIFLFDRLGGNFIVTIDEPENHLHPEIQRLLLPNILNAFPHIQFIVTTHNPFIISSVENSNIYALRYNENKKIESTFLDGVNKAGTSNDILIEALGLSYTMPLWVEEKLENISEKFVNRELDISTLNELEKDMNSIGLRDYTNKTLEKIIKEKYKK</sequence>
<dbReference type="SUPFAM" id="SSF52540">
    <property type="entry name" value="P-loop containing nucleoside triphosphate hydrolases"/>
    <property type="match status" value="1"/>
</dbReference>
<dbReference type="Gene3D" id="3.40.50.300">
    <property type="entry name" value="P-loop containing nucleotide triphosphate hydrolases"/>
    <property type="match status" value="1"/>
</dbReference>
<dbReference type="InterPro" id="IPR038729">
    <property type="entry name" value="Rad50/SbcC_AAA"/>
</dbReference>
<dbReference type="PANTHER" id="PTHR43581">
    <property type="entry name" value="ATP/GTP PHOSPHATASE"/>
    <property type="match status" value="1"/>
</dbReference>
<evidence type="ECO:0000313" key="3">
    <source>
        <dbReference type="EMBL" id="ODG91570.1"/>
    </source>
</evidence>
<feature type="domain" description="Rad50/SbcC-type AAA" evidence="2">
    <location>
        <begin position="2"/>
        <end position="80"/>
    </location>
</feature>
<keyword evidence="4" id="KW-1185">Reference proteome</keyword>
<evidence type="ECO:0000259" key="1">
    <source>
        <dbReference type="Pfam" id="PF13304"/>
    </source>
</evidence>
<feature type="domain" description="ATPase AAA-type core" evidence="1">
    <location>
        <begin position="229"/>
        <end position="307"/>
    </location>
</feature>
<dbReference type="InterPro" id="IPR003959">
    <property type="entry name" value="ATPase_AAA_core"/>
</dbReference>
<evidence type="ECO:0008006" key="5">
    <source>
        <dbReference type="Google" id="ProtNLM"/>
    </source>
</evidence>
<evidence type="ECO:0000313" key="4">
    <source>
        <dbReference type="Proteomes" id="UP000094580"/>
    </source>
</evidence>
<proteinExistence type="predicted"/>
<dbReference type="Pfam" id="PF13476">
    <property type="entry name" value="AAA_23"/>
    <property type="match status" value="1"/>
</dbReference>
<comment type="caution">
    <text evidence="3">The sequence shown here is derived from an EMBL/GenBank/DDBJ whole genome shotgun (WGS) entry which is preliminary data.</text>
</comment>
<accession>A0ABX2ZS84</accession>
<dbReference type="Pfam" id="PF13304">
    <property type="entry name" value="AAA_21"/>
    <property type="match status" value="1"/>
</dbReference>
<dbReference type="PANTHER" id="PTHR43581:SF2">
    <property type="entry name" value="EXCINUCLEASE ATPASE SUBUNIT"/>
    <property type="match status" value="1"/>
</dbReference>
<gene>
    <name evidence="3" type="ORF">BED47_07630</name>
</gene>
<organism evidence="3 4">
    <name type="scientific">Gottfriedia luciferensis</name>
    <dbReference type="NCBI Taxonomy" id="178774"/>
    <lineage>
        <taxon>Bacteria</taxon>
        <taxon>Bacillati</taxon>
        <taxon>Bacillota</taxon>
        <taxon>Bacilli</taxon>
        <taxon>Bacillales</taxon>
        <taxon>Bacillaceae</taxon>
        <taxon>Gottfriedia</taxon>
    </lineage>
</organism>
<protein>
    <recommendedName>
        <fullName evidence="5">AAA+ ATPase domain-containing protein</fullName>
    </recommendedName>
</protein>
<reference evidence="3 4" key="1">
    <citation type="submission" date="2016-07" db="EMBL/GenBank/DDBJ databases">
        <authorList>
            <person name="Townsley L."/>
            <person name="Shank E.A."/>
        </authorList>
    </citation>
    <scope>NUCLEOTIDE SEQUENCE [LARGE SCALE GENOMIC DNA]</scope>
    <source>
        <strain evidence="3 4">CH01</strain>
    </source>
</reference>
<dbReference type="EMBL" id="MDKC01000023">
    <property type="protein sequence ID" value="ODG91570.1"/>
    <property type="molecule type" value="Genomic_DNA"/>
</dbReference>
<name>A0ABX2ZS84_9BACI</name>
<dbReference type="InterPro" id="IPR027417">
    <property type="entry name" value="P-loop_NTPase"/>
</dbReference>
<evidence type="ECO:0000259" key="2">
    <source>
        <dbReference type="Pfam" id="PF13476"/>
    </source>
</evidence>
<dbReference type="Proteomes" id="UP000094580">
    <property type="component" value="Unassembled WGS sequence"/>
</dbReference>